<name>A0A7S3XP32_HETAK</name>
<evidence type="ECO:0000256" key="8">
    <source>
        <dbReference type="ARBA" id="ARBA00022975"/>
    </source>
</evidence>
<evidence type="ECO:0000256" key="5">
    <source>
        <dbReference type="ARBA" id="ARBA00022741"/>
    </source>
</evidence>
<evidence type="ECO:0000256" key="2">
    <source>
        <dbReference type="ARBA" id="ARBA00007533"/>
    </source>
</evidence>
<dbReference type="InterPro" id="IPR004468">
    <property type="entry name" value="CTP_synthase"/>
</dbReference>
<dbReference type="GO" id="GO:0003883">
    <property type="term" value="F:CTP synthase activity"/>
    <property type="evidence" value="ECO:0007669"/>
    <property type="project" value="UniProtKB-EC"/>
</dbReference>
<dbReference type="PROSITE" id="PS51273">
    <property type="entry name" value="GATASE_TYPE_1"/>
    <property type="match status" value="1"/>
</dbReference>
<dbReference type="Gene3D" id="3.40.50.880">
    <property type="match status" value="1"/>
</dbReference>
<evidence type="ECO:0000256" key="9">
    <source>
        <dbReference type="ARBA" id="ARBA00047781"/>
    </source>
</evidence>
<keyword evidence="8" id="KW-0665">Pyrimidine biosynthesis</keyword>
<comment type="pathway">
    <text evidence="1">Pyrimidine metabolism; CTP biosynthesis via de novo pathway; CTP from UDP: step 2/2.</text>
</comment>
<reference evidence="11" key="1">
    <citation type="submission" date="2021-01" db="EMBL/GenBank/DDBJ databases">
        <authorList>
            <person name="Corre E."/>
            <person name="Pelletier E."/>
            <person name="Niang G."/>
            <person name="Scheremetjew M."/>
            <person name="Finn R."/>
            <person name="Kale V."/>
            <person name="Holt S."/>
            <person name="Cochrane G."/>
            <person name="Meng A."/>
            <person name="Brown T."/>
            <person name="Cohen L."/>
        </authorList>
    </citation>
    <scope>NUCLEOTIDE SEQUENCE</scope>
    <source>
        <strain evidence="11">CCMP3107</strain>
    </source>
</reference>
<evidence type="ECO:0000256" key="1">
    <source>
        <dbReference type="ARBA" id="ARBA00005171"/>
    </source>
</evidence>
<comment type="catalytic activity">
    <reaction evidence="9">
        <text>UTP + L-glutamine + ATP + H2O = CTP + L-glutamate + ADP + phosphate + 2 H(+)</text>
        <dbReference type="Rhea" id="RHEA:26426"/>
        <dbReference type="ChEBI" id="CHEBI:15377"/>
        <dbReference type="ChEBI" id="CHEBI:15378"/>
        <dbReference type="ChEBI" id="CHEBI:29985"/>
        <dbReference type="ChEBI" id="CHEBI:30616"/>
        <dbReference type="ChEBI" id="CHEBI:37563"/>
        <dbReference type="ChEBI" id="CHEBI:43474"/>
        <dbReference type="ChEBI" id="CHEBI:46398"/>
        <dbReference type="ChEBI" id="CHEBI:58359"/>
        <dbReference type="ChEBI" id="CHEBI:456216"/>
        <dbReference type="EC" id="6.3.4.2"/>
    </reaction>
</comment>
<dbReference type="EMBL" id="HBIU01014557">
    <property type="protein sequence ID" value="CAE0628085.1"/>
    <property type="molecule type" value="Transcribed_RNA"/>
</dbReference>
<comment type="similarity">
    <text evidence="2">Belongs to the CTP synthase family.</text>
</comment>
<dbReference type="SUPFAM" id="SSF52317">
    <property type="entry name" value="Class I glutamine amidotransferase-like"/>
    <property type="match status" value="1"/>
</dbReference>
<dbReference type="GO" id="GO:0005524">
    <property type="term" value="F:ATP binding"/>
    <property type="evidence" value="ECO:0007669"/>
    <property type="project" value="UniProtKB-KW"/>
</dbReference>
<dbReference type="AlphaFoldDB" id="A0A7S3XP32"/>
<feature type="domain" description="Glutamine amidotransferase" evidence="10">
    <location>
        <begin position="39"/>
        <end position="276"/>
    </location>
</feature>
<dbReference type="InterPro" id="IPR029062">
    <property type="entry name" value="Class_I_gatase-like"/>
</dbReference>
<protein>
    <recommendedName>
        <fullName evidence="3">CTP synthase (glutamine hydrolyzing)</fullName>
        <ecNumber evidence="3">6.3.4.2</ecNumber>
    </recommendedName>
</protein>
<dbReference type="Pfam" id="PF00117">
    <property type="entry name" value="GATase"/>
    <property type="match status" value="1"/>
</dbReference>
<keyword evidence="7" id="KW-0315">Glutamine amidotransferase</keyword>
<dbReference type="GO" id="GO:0042802">
    <property type="term" value="F:identical protein binding"/>
    <property type="evidence" value="ECO:0007669"/>
    <property type="project" value="TreeGrafter"/>
</dbReference>
<keyword evidence="5" id="KW-0547">Nucleotide-binding</keyword>
<sequence>MDPEAHALEARDWFALADRVDALDVPVKIAIVGKYTGLSDSYLSVIKALKHSAIACDRDLELLWVEASDLEEGEGVSAEQRAAAWAKVEEADGVVIPGGFGNRGVEGKILCAGWCRQHGKPLLGVCLGMQVMVMEYARAELGWAGANSSEFDEGTPHPVVVFMPEVDKENMGGTMRLGARWTALLPDAAGARSLASRLYKTEEGVWERHRHRYEVNPEKVAALQGAGLHFVGRDKHEERMEICELPRGRHPFYMGCQYHPEYQSHPLTPSPPFHGLVLAASGQLDAWLAANP</sequence>
<dbReference type="GO" id="GO:0019856">
    <property type="term" value="P:pyrimidine nucleobase biosynthetic process"/>
    <property type="evidence" value="ECO:0007669"/>
    <property type="project" value="TreeGrafter"/>
</dbReference>
<gene>
    <name evidence="11" type="ORF">HAKA00212_LOCUS6765</name>
</gene>
<dbReference type="EC" id="6.3.4.2" evidence="3"/>
<evidence type="ECO:0000256" key="7">
    <source>
        <dbReference type="ARBA" id="ARBA00022962"/>
    </source>
</evidence>
<organism evidence="11">
    <name type="scientific">Heterosigma akashiwo</name>
    <name type="common">Chromophytic alga</name>
    <name type="synonym">Heterosigma carterae</name>
    <dbReference type="NCBI Taxonomy" id="2829"/>
    <lineage>
        <taxon>Eukaryota</taxon>
        <taxon>Sar</taxon>
        <taxon>Stramenopiles</taxon>
        <taxon>Ochrophyta</taxon>
        <taxon>Raphidophyceae</taxon>
        <taxon>Chattonellales</taxon>
        <taxon>Chattonellaceae</taxon>
        <taxon>Heterosigma</taxon>
    </lineage>
</organism>
<accession>A0A7S3XP32</accession>
<dbReference type="PANTHER" id="PTHR11550">
    <property type="entry name" value="CTP SYNTHASE"/>
    <property type="match status" value="1"/>
</dbReference>
<dbReference type="PANTHER" id="PTHR11550:SF0">
    <property type="entry name" value="CTP SYNTHASE-RELATED"/>
    <property type="match status" value="1"/>
</dbReference>
<dbReference type="CDD" id="cd01746">
    <property type="entry name" value="GATase1_CTP_Synthase"/>
    <property type="match status" value="1"/>
</dbReference>
<dbReference type="GO" id="GO:0044210">
    <property type="term" value="P:'de novo' CTP biosynthetic process"/>
    <property type="evidence" value="ECO:0007669"/>
    <property type="project" value="UniProtKB-UniPathway"/>
</dbReference>
<proteinExistence type="inferred from homology"/>
<evidence type="ECO:0000256" key="4">
    <source>
        <dbReference type="ARBA" id="ARBA00022598"/>
    </source>
</evidence>
<dbReference type="InterPro" id="IPR033828">
    <property type="entry name" value="GATase1_CTP_Synthase"/>
</dbReference>
<keyword evidence="4" id="KW-0436">Ligase</keyword>
<evidence type="ECO:0000256" key="6">
    <source>
        <dbReference type="ARBA" id="ARBA00022840"/>
    </source>
</evidence>
<dbReference type="InterPro" id="IPR017926">
    <property type="entry name" value="GATASE"/>
</dbReference>
<evidence type="ECO:0000259" key="10">
    <source>
        <dbReference type="Pfam" id="PF00117"/>
    </source>
</evidence>
<dbReference type="FunFam" id="3.40.50.880:FF:000002">
    <property type="entry name" value="CTP synthase"/>
    <property type="match status" value="1"/>
</dbReference>
<dbReference type="UniPathway" id="UPA00159">
    <property type="reaction ID" value="UER00277"/>
</dbReference>
<evidence type="ECO:0000313" key="11">
    <source>
        <dbReference type="EMBL" id="CAE0628085.1"/>
    </source>
</evidence>
<evidence type="ECO:0000256" key="3">
    <source>
        <dbReference type="ARBA" id="ARBA00012291"/>
    </source>
</evidence>
<keyword evidence="6" id="KW-0067">ATP-binding</keyword>